<feature type="compositionally biased region" description="Polar residues" evidence="1">
    <location>
        <begin position="24"/>
        <end position="34"/>
    </location>
</feature>
<comment type="caution">
    <text evidence="2">The sequence shown here is derived from an EMBL/GenBank/DDBJ whole genome shotgun (WGS) entry which is preliminary data.</text>
</comment>
<dbReference type="EMBL" id="CAUYUJ010020928">
    <property type="protein sequence ID" value="CAK0901441.1"/>
    <property type="molecule type" value="Genomic_DNA"/>
</dbReference>
<evidence type="ECO:0000256" key="1">
    <source>
        <dbReference type="SAM" id="MobiDB-lite"/>
    </source>
</evidence>
<sequence length="238" mass="25337">AHFRLKKRGKKLKAAKTAEHAGSKTANAASSKVNLTSGVVKPTESRNIITKDEPPEAGGLPAAAVEASQKAFLRAEVAPGSRLAPWRLERDSLVEVARACCGSFWPATSDKESDVASSEFEADLGRMVRLLSSDLEVGVISVSKGGVCEGAASVVDNPRFGMGGTRANRKQSSEDDDRIFEEKFAALVAGSCVDVEMGHGPSPMEGRDRDGFLDWMQAQPGCQGEPMALLAPFKVQEF</sequence>
<organism evidence="2 3">
    <name type="scientific">Prorocentrum cordatum</name>
    <dbReference type="NCBI Taxonomy" id="2364126"/>
    <lineage>
        <taxon>Eukaryota</taxon>
        <taxon>Sar</taxon>
        <taxon>Alveolata</taxon>
        <taxon>Dinophyceae</taxon>
        <taxon>Prorocentrales</taxon>
        <taxon>Prorocentraceae</taxon>
        <taxon>Prorocentrum</taxon>
    </lineage>
</organism>
<gene>
    <name evidence="2" type="ORF">PCOR1329_LOCUS78382</name>
</gene>
<keyword evidence="3" id="KW-1185">Reference proteome</keyword>
<evidence type="ECO:0000313" key="2">
    <source>
        <dbReference type="EMBL" id="CAK0901441.1"/>
    </source>
</evidence>
<name>A0ABN9XNE8_9DINO</name>
<reference evidence="2" key="1">
    <citation type="submission" date="2023-10" db="EMBL/GenBank/DDBJ databases">
        <authorList>
            <person name="Chen Y."/>
            <person name="Shah S."/>
            <person name="Dougan E. K."/>
            <person name="Thang M."/>
            <person name="Chan C."/>
        </authorList>
    </citation>
    <scope>NUCLEOTIDE SEQUENCE [LARGE SCALE GENOMIC DNA]</scope>
</reference>
<dbReference type="Proteomes" id="UP001189429">
    <property type="component" value="Unassembled WGS sequence"/>
</dbReference>
<feature type="compositionally biased region" description="Basic residues" evidence="1">
    <location>
        <begin position="1"/>
        <end position="14"/>
    </location>
</feature>
<feature type="non-terminal residue" evidence="2">
    <location>
        <position position="1"/>
    </location>
</feature>
<accession>A0ABN9XNE8</accession>
<protein>
    <submittedName>
        <fullName evidence="2">Uncharacterized protein</fullName>
    </submittedName>
</protein>
<feature type="region of interest" description="Disordered" evidence="1">
    <location>
        <begin position="1"/>
        <end position="34"/>
    </location>
</feature>
<proteinExistence type="predicted"/>
<evidence type="ECO:0000313" key="3">
    <source>
        <dbReference type="Proteomes" id="UP001189429"/>
    </source>
</evidence>